<evidence type="ECO:0000313" key="1">
    <source>
        <dbReference type="EMBL" id="THG38186.1"/>
    </source>
</evidence>
<sequence length="134" mass="15255">MKYANYKANLSVLRQAPEQDLQNEFVLSGIIDKFAMQFELSWKLLRKTLEYEGRLDAATGSPRGIIKAAYDAYDFIGEGIWLRMLDDRNAAEHVYDAALARRLVDDIIGTYIAAFDDLLANLERLYPAELLGTF</sequence>
<dbReference type="Pfam" id="PF08780">
    <property type="entry name" value="NTase_sub_bind"/>
    <property type="match status" value="1"/>
</dbReference>
<dbReference type="RefSeq" id="WP_136432846.1">
    <property type="nucleotide sequence ID" value="NZ_SSTJ01000002.1"/>
</dbReference>
<dbReference type="Gene3D" id="1.20.120.330">
    <property type="entry name" value="Nucleotidyltransferases domain 2"/>
    <property type="match status" value="1"/>
</dbReference>
<evidence type="ECO:0000313" key="2">
    <source>
        <dbReference type="Proteomes" id="UP000308978"/>
    </source>
</evidence>
<dbReference type="EMBL" id="SSTJ01000002">
    <property type="protein sequence ID" value="THG38186.1"/>
    <property type="molecule type" value="Genomic_DNA"/>
</dbReference>
<dbReference type="Proteomes" id="UP000308978">
    <property type="component" value="Unassembled WGS sequence"/>
</dbReference>
<dbReference type="SUPFAM" id="SSF81593">
    <property type="entry name" value="Nucleotidyltransferase substrate binding subunit/domain"/>
    <property type="match status" value="1"/>
</dbReference>
<dbReference type="GO" id="GO:0016740">
    <property type="term" value="F:transferase activity"/>
    <property type="evidence" value="ECO:0007669"/>
    <property type="project" value="UniProtKB-KW"/>
</dbReference>
<gene>
    <name evidence="1" type="ORF">E5986_01780</name>
</gene>
<comment type="caution">
    <text evidence="1">The sequence shown here is derived from an EMBL/GenBank/DDBJ whole genome shotgun (WGS) entry which is preliminary data.</text>
</comment>
<accession>A0A4S4G7A5</accession>
<name>A0A4S4G7A5_9ACTN</name>
<dbReference type="AlphaFoldDB" id="A0A4S4G7A5"/>
<organism evidence="1 2">
    <name type="scientific">Adlercreutzia caecimuris</name>
    <dbReference type="NCBI Taxonomy" id="671266"/>
    <lineage>
        <taxon>Bacteria</taxon>
        <taxon>Bacillati</taxon>
        <taxon>Actinomycetota</taxon>
        <taxon>Coriobacteriia</taxon>
        <taxon>Eggerthellales</taxon>
        <taxon>Eggerthellaceae</taxon>
        <taxon>Adlercreutzia</taxon>
    </lineage>
</organism>
<dbReference type="NCBIfam" id="TIGR01987">
    <property type="entry name" value="HI0074"/>
    <property type="match status" value="1"/>
</dbReference>
<dbReference type="InterPro" id="IPR010235">
    <property type="entry name" value="HepT"/>
</dbReference>
<proteinExistence type="predicted"/>
<protein>
    <submittedName>
        <fullName evidence="1">Nucleotidyltransferase</fullName>
    </submittedName>
</protein>
<keyword evidence="1" id="KW-0808">Transferase</keyword>
<reference evidence="1 2" key="1">
    <citation type="submission" date="2019-04" db="EMBL/GenBank/DDBJ databases">
        <title>Microbes associate with the intestines of laboratory mice.</title>
        <authorList>
            <person name="Navarre W."/>
            <person name="Wong E."/>
            <person name="Huang K.C."/>
            <person name="Tropini C."/>
            <person name="Ng K."/>
            <person name="Yu B."/>
        </authorList>
    </citation>
    <scope>NUCLEOTIDE SEQUENCE [LARGE SCALE GENOMIC DNA]</scope>
    <source>
        <strain evidence="1 2">NM80_B27</strain>
    </source>
</reference>